<organism evidence="8 9">
    <name type="scientific">Hyphomonas johnsonii MHS-2</name>
    <dbReference type="NCBI Taxonomy" id="1280950"/>
    <lineage>
        <taxon>Bacteria</taxon>
        <taxon>Pseudomonadati</taxon>
        <taxon>Pseudomonadota</taxon>
        <taxon>Alphaproteobacteria</taxon>
        <taxon>Hyphomonadales</taxon>
        <taxon>Hyphomonadaceae</taxon>
        <taxon>Hyphomonas</taxon>
    </lineage>
</organism>
<comment type="subcellular location">
    <subcellularLocation>
        <location evidence="1">Cell membrane</location>
        <topology evidence="1">Multi-pass membrane protein</topology>
    </subcellularLocation>
</comment>
<comment type="similarity">
    <text evidence="2">Belongs to the polysaccharide synthase family.</text>
</comment>
<feature type="transmembrane region" description="Helical" evidence="7">
    <location>
        <begin position="121"/>
        <end position="141"/>
    </location>
</feature>
<evidence type="ECO:0000313" key="8">
    <source>
        <dbReference type="EMBL" id="KCZ94557.1"/>
    </source>
</evidence>
<evidence type="ECO:0000256" key="5">
    <source>
        <dbReference type="ARBA" id="ARBA00022989"/>
    </source>
</evidence>
<feature type="transmembrane region" description="Helical" evidence="7">
    <location>
        <begin position="328"/>
        <end position="348"/>
    </location>
</feature>
<dbReference type="PANTHER" id="PTHR30250:SF10">
    <property type="entry name" value="LIPOPOLYSACCHARIDE BIOSYNTHESIS PROTEIN WZXC"/>
    <property type="match status" value="1"/>
</dbReference>
<dbReference type="eggNOG" id="COG2244">
    <property type="taxonomic scope" value="Bacteria"/>
</dbReference>
<keyword evidence="9" id="KW-1185">Reference proteome</keyword>
<evidence type="ECO:0000256" key="4">
    <source>
        <dbReference type="ARBA" id="ARBA00022692"/>
    </source>
</evidence>
<name>A0A059FVE8_9PROT</name>
<reference evidence="8 9" key="1">
    <citation type="journal article" date="2014" name="Antonie Van Leeuwenhoek">
        <title>Hyphomonas beringensis sp. nov. and Hyphomonas chukchiensis sp. nov., isolated from surface seawater of the Bering Sea and Chukchi Sea.</title>
        <authorList>
            <person name="Li C."/>
            <person name="Lai Q."/>
            <person name="Li G."/>
            <person name="Dong C."/>
            <person name="Wang J."/>
            <person name="Liao Y."/>
            <person name="Shao Z."/>
        </authorList>
    </citation>
    <scope>NUCLEOTIDE SEQUENCE [LARGE SCALE GENOMIC DNA]</scope>
    <source>
        <strain evidence="8 9">MHS-2</strain>
    </source>
</reference>
<dbReference type="InterPro" id="IPR050833">
    <property type="entry name" value="Poly_Biosynth_Transport"/>
</dbReference>
<keyword evidence="5 7" id="KW-1133">Transmembrane helix</keyword>
<dbReference type="GO" id="GO:0005886">
    <property type="term" value="C:plasma membrane"/>
    <property type="evidence" value="ECO:0007669"/>
    <property type="project" value="UniProtKB-SubCell"/>
</dbReference>
<dbReference type="Proteomes" id="UP000025171">
    <property type="component" value="Unassembled WGS sequence"/>
</dbReference>
<comment type="caution">
    <text evidence="8">The sequence shown here is derived from an EMBL/GenBank/DDBJ whole genome shotgun (WGS) entry which is preliminary data.</text>
</comment>
<evidence type="ECO:0000256" key="2">
    <source>
        <dbReference type="ARBA" id="ARBA00007430"/>
    </source>
</evidence>
<feature type="transmembrane region" description="Helical" evidence="7">
    <location>
        <begin position="90"/>
        <end position="109"/>
    </location>
</feature>
<feature type="transmembrane region" description="Helical" evidence="7">
    <location>
        <begin position="386"/>
        <end position="405"/>
    </location>
</feature>
<dbReference type="AlphaFoldDB" id="A0A059FVE8"/>
<dbReference type="EMBL" id="ARYK01000001">
    <property type="protein sequence ID" value="KCZ94557.1"/>
    <property type="molecule type" value="Genomic_DNA"/>
</dbReference>
<feature type="transmembrane region" description="Helical" evidence="7">
    <location>
        <begin position="16"/>
        <end position="34"/>
    </location>
</feature>
<feature type="transmembrane region" description="Helical" evidence="7">
    <location>
        <begin position="354"/>
        <end position="374"/>
    </location>
</feature>
<keyword evidence="3" id="KW-1003">Cell membrane</keyword>
<dbReference type="CDD" id="cd13127">
    <property type="entry name" value="MATE_tuaB_like"/>
    <property type="match status" value="1"/>
</dbReference>
<keyword evidence="6 7" id="KW-0472">Membrane</keyword>
<accession>A0A059FVE8</accession>
<proteinExistence type="inferred from homology"/>
<dbReference type="PATRIC" id="fig|1280950.3.peg.865"/>
<feature type="transmembrane region" description="Helical" evidence="7">
    <location>
        <begin position="417"/>
        <end position="438"/>
    </location>
</feature>
<protein>
    <submittedName>
        <fullName evidence="8">Membrane protein involved in the export of O-antigen and teichoic acid</fullName>
    </submittedName>
</protein>
<evidence type="ECO:0000256" key="6">
    <source>
        <dbReference type="ARBA" id="ARBA00023136"/>
    </source>
</evidence>
<evidence type="ECO:0000256" key="7">
    <source>
        <dbReference type="SAM" id="Phobius"/>
    </source>
</evidence>
<feature type="transmembrane region" description="Helical" evidence="7">
    <location>
        <begin position="55"/>
        <end position="78"/>
    </location>
</feature>
<dbReference type="Pfam" id="PF13440">
    <property type="entry name" value="Polysacc_synt_3"/>
    <property type="match status" value="1"/>
</dbReference>
<evidence type="ECO:0000313" key="9">
    <source>
        <dbReference type="Proteomes" id="UP000025171"/>
    </source>
</evidence>
<sequence>MLSLVFIARILSPMDFGIYGMTLVVFAIPEIFASDSLNDSLIQRPDLRDGHVNSIFIQSLVLAFIFWGGVNLLAPLIAQGFDEPALAPMIRMFSIVLFLGALTSVPSALLQRDLRYREITIVDVIGTISAAVIGVTLAILLKSAWALVFMEISRRVIRLVAFAILARWRPSFQSTWVETRELTQFNSRNVLSKLVLAVDQALPRVFIGGALGPAALGMYNMSVRMLDQARAALVTPFAAVSLPVASQAQNDLPTLHRAMEGAMRLAALVVYPAFIGAAVIAPIAVPFVFGGQWVPAVTVIQISLLSGIRAPTSAFNTGVLNGVGRVDWTLKMFTTGLALSVVFVLATIQFGLEAVALALLVKTFLIWALGAYAVKSVIGFPMHRQVVAGWQALVASFAMGAIVWLCMHQLPVAMEPLVKLAILVPLGALAYIGILAILMPRLALRAVQASTMIVQGRRQEAISLVKSAVYAGSQPPVAASNAATP</sequence>
<dbReference type="PANTHER" id="PTHR30250">
    <property type="entry name" value="PST FAMILY PREDICTED COLANIC ACID TRANSPORTER"/>
    <property type="match status" value="1"/>
</dbReference>
<feature type="transmembrane region" description="Helical" evidence="7">
    <location>
        <begin position="201"/>
        <end position="221"/>
    </location>
</feature>
<gene>
    <name evidence="8" type="ORF">HJO_04245</name>
</gene>
<evidence type="ECO:0000256" key="3">
    <source>
        <dbReference type="ARBA" id="ARBA00022475"/>
    </source>
</evidence>
<evidence type="ECO:0000256" key="1">
    <source>
        <dbReference type="ARBA" id="ARBA00004651"/>
    </source>
</evidence>
<feature type="transmembrane region" description="Helical" evidence="7">
    <location>
        <begin position="291"/>
        <end position="308"/>
    </location>
</feature>
<dbReference type="STRING" id="1280950.HJO_04245"/>
<keyword evidence="4 7" id="KW-0812">Transmembrane</keyword>
<feature type="transmembrane region" description="Helical" evidence="7">
    <location>
        <begin position="265"/>
        <end position="285"/>
    </location>
</feature>